<dbReference type="GO" id="GO:0008757">
    <property type="term" value="F:S-adenosylmethionine-dependent methyltransferase activity"/>
    <property type="evidence" value="ECO:0007669"/>
    <property type="project" value="InterPro"/>
</dbReference>
<dbReference type="InterPro" id="IPR029063">
    <property type="entry name" value="SAM-dependent_MTases_sf"/>
</dbReference>
<dbReference type="AlphaFoldDB" id="A0A2P6Q0Y5"/>
<accession>A0A2P6Q0Y5</accession>
<sequence>MADLFIKQSKQYAMARPGYPEKLFQFIASKAAGHDLAWDVGTGSGQAARSLAEIFKNVVATDTSQKQLDCAPKLPNVRYEHTPPVLTIPEIEQKLAPKSSVDLVTIAQALHWFDLPSFYEQMKWVLKKPNGVIAAWCYTVPRVNNNVDTVFDRFYSIDVEPYWDRARKLVDKKYSTIDFPFEPVSGEDNTGPFEFATERSMGLDDFFTYIRSWSAYQTAKEKGVELLSDEVMEAFKQAWNADGGDGQKAVNYPINLRIGRVGN</sequence>
<feature type="domain" description="Methyltransferase type 11" evidence="1">
    <location>
        <begin position="39"/>
        <end position="133"/>
    </location>
</feature>
<dbReference type="GO" id="GO:0032259">
    <property type="term" value="P:methylation"/>
    <property type="evidence" value="ECO:0007669"/>
    <property type="project" value="UniProtKB-KW"/>
</dbReference>
<dbReference type="STRING" id="74649.A0A2P6Q0Y5"/>
<keyword evidence="2" id="KW-0808">Transferase</keyword>
<dbReference type="EMBL" id="PDCK01000044">
    <property type="protein sequence ID" value="PRQ27851.1"/>
    <property type="molecule type" value="Genomic_DNA"/>
</dbReference>
<evidence type="ECO:0000313" key="3">
    <source>
        <dbReference type="Proteomes" id="UP000238479"/>
    </source>
</evidence>
<evidence type="ECO:0000259" key="1">
    <source>
        <dbReference type="Pfam" id="PF08241"/>
    </source>
</evidence>
<dbReference type="OMA" id="RTWSAYH"/>
<comment type="caution">
    <text evidence="2">The sequence shown here is derived from an EMBL/GenBank/DDBJ whole genome shotgun (WGS) entry which is preliminary data.</text>
</comment>
<dbReference type="PANTHER" id="PTHR45180:SF1">
    <property type="entry name" value="OS01G0307686 PROTEIN"/>
    <property type="match status" value="1"/>
</dbReference>
<dbReference type="SUPFAM" id="SSF53335">
    <property type="entry name" value="S-adenosyl-L-methionine-dependent methyltransferases"/>
    <property type="match status" value="1"/>
</dbReference>
<name>A0A2P6Q0Y5_ROSCH</name>
<proteinExistence type="predicted"/>
<evidence type="ECO:0000313" key="2">
    <source>
        <dbReference type="EMBL" id="PRQ27851.1"/>
    </source>
</evidence>
<dbReference type="OrthoDB" id="10027013at2759"/>
<dbReference type="InterPro" id="IPR013216">
    <property type="entry name" value="Methyltransf_11"/>
</dbReference>
<protein>
    <submittedName>
        <fullName evidence="2">Putative S-adenosyl-L-methionine-dependent methyltransferase</fullName>
    </submittedName>
</protein>
<keyword evidence="2" id="KW-0489">Methyltransferase</keyword>
<reference evidence="2 3" key="1">
    <citation type="journal article" date="2018" name="Nat. Genet.">
        <title>The Rosa genome provides new insights in the design of modern roses.</title>
        <authorList>
            <person name="Bendahmane M."/>
        </authorList>
    </citation>
    <scope>NUCLEOTIDE SEQUENCE [LARGE SCALE GENOMIC DNA]</scope>
    <source>
        <strain evidence="3">cv. Old Blush</strain>
    </source>
</reference>
<dbReference type="Pfam" id="PF08241">
    <property type="entry name" value="Methyltransf_11"/>
    <property type="match status" value="1"/>
</dbReference>
<dbReference type="Gene3D" id="3.40.50.150">
    <property type="entry name" value="Vaccinia Virus protein VP39"/>
    <property type="match status" value="1"/>
</dbReference>
<keyword evidence="3" id="KW-1185">Reference proteome</keyword>
<dbReference type="Gramene" id="PRQ27851">
    <property type="protein sequence ID" value="PRQ27851"/>
    <property type="gene ID" value="RchiOBHm_Chr6g0309701"/>
</dbReference>
<dbReference type="PANTHER" id="PTHR45180">
    <property type="entry name" value="OS01G0307686 PROTEIN"/>
    <property type="match status" value="1"/>
</dbReference>
<gene>
    <name evidence="2" type="ORF">RchiOBHm_Chr6g0309701</name>
</gene>
<dbReference type="Proteomes" id="UP000238479">
    <property type="component" value="Chromosome 6"/>
</dbReference>
<dbReference type="CDD" id="cd02440">
    <property type="entry name" value="AdoMet_MTases"/>
    <property type="match status" value="1"/>
</dbReference>
<organism evidence="2 3">
    <name type="scientific">Rosa chinensis</name>
    <name type="common">China rose</name>
    <dbReference type="NCBI Taxonomy" id="74649"/>
    <lineage>
        <taxon>Eukaryota</taxon>
        <taxon>Viridiplantae</taxon>
        <taxon>Streptophyta</taxon>
        <taxon>Embryophyta</taxon>
        <taxon>Tracheophyta</taxon>
        <taxon>Spermatophyta</taxon>
        <taxon>Magnoliopsida</taxon>
        <taxon>eudicotyledons</taxon>
        <taxon>Gunneridae</taxon>
        <taxon>Pentapetalae</taxon>
        <taxon>rosids</taxon>
        <taxon>fabids</taxon>
        <taxon>Rosales</taxon>
        <taxon>Rosaceae</taxon>
        <taxon>Rosoideae</taxon>
        <taxon>Rosoideae incertae sedis</taxon>
        <taxon>Rosa</taxon>
    </lineage>
</organism>